<dbReference type="Proteomes" id="UP001154282">
    <property type="component" value="Unassembled WGS sequence"/>
</dbReference>
<dbReference type="EMBL" id="CAMGYJ010000009">
    <property type="protein sequence ID" value="CAI0541157.1"/>
    <property type="molecule type" value="Genomic_DNA"/>
</dbReference>
<organism evidence="1 2">
    <name type="scientific">Linum tenue</name>
    <dbReference type="NCBI Taxonomy" id="586396"/>
    <lineage>
        <taxon>Eukaryota</taxon>
        <taxon>Viridiplantae</taxon>
        <taxon>Streptophyta</taxon>
        <taxon>Embryophyta</taxon>
        <taxon>Tracheophyta</taxon>
        <taxon>Spermatophyta</taxon>
        <taxon>Magnoliopsida</taxon>
        <taxon>eudicotyledons</taxon>
        <taxon>Gunneridae</taxon>
        <taxon>Pentapetalae</taxon>
        <taxon>rosids</taxon>
        <taxon>fabids</taxon>
        <taxon>Malpighiales</taxon>
        <taxon>Linaceae</taxon>
        <taxon>Linum</taxon>
    </lineage>
</organism>
<gene>
    <name evidence="1" type="ORF">LITE_LOCUS41988</name>
</gene>
<accession>A0AAV0Q775</accession>
<keyword evidence="2" id="KW-1185">Reference proteome</keyword>
<evidence type="ECO:0000313" key="2">
    <source>
        <dbReference type="Proteomes" id="UP001154282"/>
    </source>
</evidence>
<evidence type="ECO:0000313" key="1">
    <source>
        <dbReference type="EMBL" id="CAI0541157.1"/>
    </source>
</evidence>
<comment type="caution">
    <text evidence="1">The sequence shown here is derived from an EMBL/GenBank/DDBJ whole genome shotgun (WGS) entry which is preliminary data.</text>
</comment>
<proteinExistence type="predicted"/>
<reference evidence="1" key="1">
    <citation type="submission" date="2022-08" db="EMBL/GenBank/DDBJ databases">
        <authorList>
            <person name="Gutierrez-Valencia J."/>
        </authorList>
    </citation>
    <scope>NUCLEOTIDE SEQUENCE</scope>
</reference>
<name>A0AAV0Q775_9ROSI</name>
<dbReference type="AlphaFoldDB" id="A0AAV0Q775"/>
<sequence>MCDLLGGIRGRGGDQGCGELPAPVPRPVHRAVVRYFEEFVVPDLSPVVPASDDASVVGGGFLTHRRR</sequence>
<protein>
    <submittedName>
        <fullName evidence="1">Uncharacterized protein</fullName>
    </submittedName>
</protein>